<evidence type="ECO:0000313" key="2">
    <source>
        <dbReference type="EMBL" id="CAE7244144.1"/>
    </source>
</evidence>
<evidence type="ECO:0000256" key="1">
    <source>
        <dbReference type="SAM" id="MobiDB-lite"/>
    </source>
</evidence>
<feature type="region of interest" description="Disordered" evidence="1">
    <location>
        <begin position="65"/>
        <end position="133"/>
    </location>
</feature>
<reference evidence="2" key="1">
    <citation type="submission" date="2021-02" db="EMBL/GenBank/DDBJ databases">
        <authorList>
            <person name="Dougan E. K."/>
            <person name="Rhodes N."/>
            <person name="Thang M."/>
            <person name="Chan C."/>
        </authorList>
    </citation>
    <scope>NUCLEOTIDE SEQUENCE</scope>
</reference>
<feature type="compositionally biased region" description="Polar residues" evidence="1">
    <location>
        <begin position="95"/>
        <end position="104"/>
    </location>
</feature>
<feature type="compositionally biased region" description="Basic and acidic residues" evidence="1">
    <location>
        <begin position="274"/>
        <end position="285"/>
    </location>
</feature>
<gene>
    <name evidence="2" type="ORF">SNAT2548_LOCUS11385</name>
</gene>
<feature type="compositionally biased region" description="Basic and acidic residues" evidence="1">
    <location>
        <begin position="65"/>
        <end position="74"/>
    </location>
</feature>
<feature type="compositionally biased region" description="Polar residues" evidence="1">
    <location>
        <begin position="117"/>
        <end position="128"/>
    </location>
</feature>
<evidence type="ECO:0000313" key="3">
    <source>
        <dbReference type="Proteomes" id="UP000604046"/>
    </source>
</evidence>
<dbReference type="Proteomes" id="UP000604046">
    <property type="component" value="Unassembled WGS sequence"/>
</dbReference>
<keyword evidence="3" id="KW-1185">Reference proteome</keyword>
<accession>A0A812LC46</accession>
<feature type="region of interest" description="Disordered" evidence="1">
    <location>
        <begin position="264"/>
        <end position="319"/>
    </location>
</feature>
<organism evidence="2 3">
    <name type="scientific">Symbiodinium natans</name>
    <dbReference type="NCBI Taxonomy" id="878477"/>
    <lineage>
        <taxon>Eukaryota</taxon>
        <taxon>Sar</taxon>
        <taxon>Alveolata</taxon>
        <taxon>Dinophyceae</taxon>
        <taxon>Suessiales</taxon>
        <taxon>Symbiodiniaceae</taxon>
        <taxon>Symbiodinium</taxon>
    </lineage>
</organism>
<feature type="non-terminal residue" evidence="2">
    <location>
        <position position="377"/>
    </location>
</feature>
<sequence>MTRIEEVDEEDDEEIVDLIEMFREWGNKPSVRMVKEKEVQVFYISQGDEELNEMDKYQLWYEEDRPEVKQKSIEDPSPSPSVPEEDQPEVKQESIENPSPSPSVQEEDQPEVKQESIENPSPSPSVQEASKDRVRTVRIYRAAMEDGQDDVPISIRKLTLTKELKDDLENGKYEEGWFFLSDGRPVRIDWDVNTTYNLGKDEGKSFKYRTTLRTRYEEEELVWEEMEFFECAEELREKSRMVIVPEIEKSVVITIMERVPRGVEDYGEYSSPSKKKEVEDKRDVEMEPQGEEDLWKGRSREELQRDIDEGMKELSEAPGYRHRVELKWHPLKDRQYKFQEIQKARVRESSKEELQKSLRQQDQESMKEAAKLKNDPR</sequence>
<dbReference type="EMBL" id="CAJNDS010001017">
    <property type="protein sequence ID" value="CAE7244144.1"/>
    <property type="molecule type" value="Genomic_DNA"/>
</dbReference>
<feature type="region of interest" description="Disordered" evidence="1">
    <location>
        <begin position="344"/>
        <end position="377"/>
    </location>
</feature>
<feature type="compositionally biased region" description="Basic and acidic residues" evidence="1">
    <location>
        <begin position="293"/>
        <end position="315"/>
    </location>
</feature>
<comment type="caution">
    <text evidence="2">The sequence shown here is derived from an EMBL/GenBank/DDBJ whole genome shotgun (WGS) entry which is preliminary data.</text>
</comment>
<dbReference type="AlphaFoldDB" id="A0A812LC46"/>
<name>A0A812LC46_9DINO</name>
<protein>
    <submittedName>
        <fullName evidence="2">Uncharacterized protein</fullName>
    </submittedName>
</protein>
<proteinExistence type="predicted"/>